<feature type="domain" description="Helicase ATP-binding" evidence="10">
    <location>
        <begin position="79"/>
        <end position="205"/>
    </location>
</feature>
<dbReference type="InterPro" id="IPR048333">
    <property type="entry name" value="HA2_WH"/>
</dbReference>
<dbReference type="InterPro" id="IPR001650">
    <property type="entry name" value="Helicase_C-like"/>
</dbReference>
<dbReference type="InterPro" id="IPR014001">
    <property type="entry name" value="Helicase_ATP-bd"/>
</dbReference>
<dbReference type="SMART" id="SM00487">
    <property type="entry name" value="DEXDc"/>
    <property type="match status" value="1"/>
</dbReference>
<accession>F4Q403</accession>
<comment type="catalytic activity">
    <reaction evidence="8">
        <text>ATP + H2O = ADP + phosphate + H(+)</text>
        <dbReference type="Rhea" id="RHEA:13065"/>
        <dbReference type="ChEBI" id="CHEBI:15377"/>
        <dbReference type="ChEBI" id="CHEBI:15378"/>
        <dbReference type="ChEBI" id="CHEBI:30616"/>
        <dbReference type="ChEBI" id="CHEBI:43474"/>
        <dbReference type="ChEBI" id="CHEBI:456216"/>
        <dbReference type="EC" id="3.6.4.13"/>
    </reaction>
</comment>
<feature type="compositionally biased region" description="Basic and acidic residues" evidence="9">
    <location>
        <begin position="22"/>
        <end position="46"/>
    </location>
</feature>
<dbReference type="Proteomes" id="UP000007797">
    <property type="component" value="Unassembled WGS sequence"/>
</dbReference>
<dbReference type="SUPFAM" id="SSF52540">
    <property type="entry name" value="P-loop containing nucleoside triphosphate hydrolases"/>
    <property type="match status" value="1"/>
</dbReference>
<dbReference type="EMBL" id="GL883021">
    <property type="protein sequence ID" value="EGG16917.1"/>
    <property type="molecule type" value="Genomic_DNA"/>
</dbReference>
<keyword evidence="4" id="KW-0378">Hydrolase</keyword>
<evidence type="ECO:0000256" key="7">
    <source>
        <dbReference type="ARBA" id="ARBA00023187"/>
    </source>
</evidence>
<protein>
    <recommendedName>
        <fullName evidence="1">RNA helicase</fullName>
        <ecNumber evidence="1">3.6.4.13</ecNumber>
    </recommendedName>
</protein>
<dbReference type="InterPro" id="IPR027417">
    <property type="entry name" value="P-loop_NTPase"/>
</dbReference>
<keyword evidence="2" id="KW-0507">mRNA processing</keyword>
<dbReference type="GO" id="GO:0008380">
    <property type="term" value="P:RNA splicing"/>
    <property type="evidence" value="ECO:0007669"/>
    <property type="project" value="UniProtKB-KW"/>
</dbReference>
<evidence type="ECO:0000256" key="5">
    <source>
        <dbReference type="ARBA" id="ARBA00022806"/>
    </source>
</evidence>
<evidence type="ECO:0000256" key="1">
    <source>
        <dbReference type="ARBA" id="ARBA00012552"/>
    </source>
</evidence>
<dbReference type="Gene3D" id="1.20.120.1080">
    <property type="match status" value="1"/>
</dbReference>
<evidence type="ECO:0000259" key="11">
    <source>
        <dbReference type="PROSITE" id="PS51194"/>
    </source>
</evidence>
<dbReference type="GO" id="GO:0003724">
    <property type="term" value="F:RNA helicase activity"/>
    <property type="evidence" value="ECO:0007669"/>
    <property type="project" value="UniProtKB-EC"/>
</dbReference>
<evidence type="ECO:0000313" key="13">
    <source>
        <dbReference type="Proteomes" id="UP000007797"/>
    </source>
</evidence>
<keyword evidence="13" id="KW-1185">Reference proteome</keyword>
<dbReference type="InterPro" id="IPR011709">
    <property type="entry name" value="DEAD-box_helicase_OB_fold"/>
</dbReference>
<dbReference type="CDD" id="cd18791">
    <property type="entry name" value="SF2_C_RHA"/>
    <property type="match status" value="1"/>
</dbReference>
<keyword evidence="3" id="KW-0547">Nucleotide-binding</keyword>
<dbReference type="InterPro" id="IPR007502">
    <property type="entry name" value="Helicase-assoc_dom"/>
</dbReference>
<dbReference type="GO" id="GO:0005681">
    <property type="term" value="C:spliceosomal complex"/>
    <property type="evidence" value="ECO:0007669"/>
    <property type="project" value="TreeGrafter"/>
</dbReference>
<feature type="domain" description="Helicase C-terminal" evidence="11">
    <location>
        <begin position="135"/>
        <end position="303"/>
    </location>
</feature>
<dbReference type="GO" id="GO:0016787">
    <property type="term" value="F:hydrolase activity"/>
    <property type="evidence" value="ECO:0007669"/>
    <property type="project" value="UniProtKB-KW"/>
</dbReference>
<dbReference type="FunFam" id="1.20.120.1080:FF:000003">
    <property type="entry name" value="Pre-mRNA-splicing factor ATP-dependent RNA helicase PRP43"/>
    <property type="match status" value="1"/>
</dbReference>
<name>F4Q403_CACFS</name>
<dbReference type="Pfam" id="PF00271">
    <property type="entry name" value="Helicase_C"/>
    <property type="match status" value="1"/>
</dbReference>
<evidence type="ECO:0000259" key="10">
    <source>
        <dbReference type="PROSITE" id="PS51192"/>
    </source>
</evidence>
<organism evidence="12 13">
    <name type="scientific">Cavenderia fasciculata</name>
    <name type="common">Slime mold</name>
    <name type="synonym">Dictyostelium fasciculatum</name>
    <dbReference type="NCBI Taxonomy" id="261658"/>
    <lineage>
        <taxon>Eukaryota</taxon>
        <taxon>Amoebozoa</taxon>
        <taxon>Evosea</taxon>
        <taxon>Eumycetozoa</taxon>
        <taxon>Dictyostelia</taxon>
        <taxon>Acytosteliales</taxon>
        <taxon>Cavenderiaceae</taxon>
        <taxon>Cavenderia</taxon>
    </lineage>
</organism>
<dbReference type="RefSeq" id="XP_004355391.1">
    <property type="nucleotide sequence ID" value="XM_004355339.1"/>
</dbReference>
<dbReference type="GO" id="GO:0005524">
    <property type="term" value="F:ATP binding"/>
    <property type="evidence" value="ECO:0007669"/>
    <property type="project" value="UniProtKB-KW"/>
</dbReference>
<evidence type="ECO:0000256" key="8">
    <source>
        <dbReference type="ARBA" id="ARBA00047984"/>
    </source>
</evidence>
<dbReference type="STRING" id="1054147.F4Q403"/>
<dbReference type="AlphaFoldDB" id="F4Q403"/>
<proteinExistence type="predicted"/>
<dbReference type="GeneID" id="14869216"/>
<evidence type="ECO:0000256" key="3">
    <source>
        <dbReference type="ARBA" id="ARBA00022741"/>
    </source>
</evidence>
<keyword evidence="7" id="KW-0508">mRNA splicing</keyword>
<reference evidence="13" key="1">
    <citation type="journal article" date="2011" name="Genome Res.">
        <title>Phylogeny-wide analysis of social amoeba genomes highlights ancient origins for complex intercellular communication.</title>
        <authorList>
            <person name="Heidel A.J."/>
            <person name="Lawal H.M."/>
            <person name="Felder M."/>
            <person name="Schilde C."/>
            <person name="Helps N.R."/>
            <person name="Tunggal B."/>
            <person name="Rivero F."/>
            <person name="John U."/>
            <person name="Schleicher M."/>
            <person name="Eichinger L."/>
            <person name="Platzer M."/>
            <person name="Noegel A.A."/>
            <person name="Schaap P."/>
            <person name="Gloeckner G."/>
        </authorList>
    </citation>
    <scope>NUCLEOTIDE SEQUENCE [LARGE SCALE GENOMIC DNA]</scope>
    <source>
        <strain evidence="13">SH3</strain>
    </source>
</reference>
<dbReference type="OrthoDB" id="10253254at2759"/>
<dbReference type="KEGG" id="dfa:DFA_07898"/>
<gene>
    <name evidence="12" type="primary">dhx15</name>
    <name evidence="12" type="ORF">DFA_07898</name>
</gene>
<sequence length="584" mass="66617">MNHKRKNREESQEEEYNPEQPEIAKKKMGGEQQEIKNIAEESDKDPSININGKPFTNRYYEILKGRKQLPVYEQRDDFINKLLNNQVIVLVGETGSGKTTQIPQFVLESGLIKEGTMVAVTQPRRVAAISVATRVAEEMDVKLGEEVGYSVRFEESTSDKTLMKYMTDEPERDYLEAAVRTVLTIHAEEPEGDILPFPNRKVILSTNIAETSVTIDGVVYVVDPGFSKQKTYNPRSRVESLLVTNISQASAKQRAGRAGRTRPGKCFRLYTEHDFKKELIAQTYPEVLRSNLSTVILQLKRLGVDDLVHFDWMDPPAPETLMRALEVLHYLGALSDEGDLTKDGEMMAEFPLDPQLSKMLVISPSYGCSNEMLSIAAMLSVPPVFQRPREARREADEAKKQFDHVEGDHLALLNVYHAYKQSGSDRKWCYDNFLNNRALEQASSVRNQLANLMNKFKLNLVSNDSANSHLYYQNIRKCVVAGFFMQMAKIEKKNQYYTLGDDAPVIFHPSTGLIRRPEWVVYSELVLTSTSYIRCVTDARIEWIYEIAPHYLESLTEDTTPPKSRAVISRFLSSKKPQQPQKRR</sequence>
<keyword evidence="6" id="KW-0067">ATP-binding</keyword>
<dbReference type="Gene3D" id="3.40.50.300">
    <property type="entry name" value="P-loop containing nucleotide triphosphate hydrolases"/>
    <property type="match status" value="2"/>
</dbReference>
<dbReference type="EC" id="3.6.4.13" evidence="1"/>
<dbReference type="GO" id="GO:0003723">
    <property type="term" value="F:RNA binding"/>
    <property type="evidence" value="ECO:0007669"/>
    <property type="project" value="TreeGrafter"/>
</dbReference>
<evidence type="ECO:0000313" key="12">
    <source>
        <dbReference type="EMBL" id="EGG16917.1"/>
    </source>
</evidence>
<dbReference type="PANTHER" id="PTHR18934:SF109">
    <property type="entry name" value="ATP-DEPENDENT RNA HELICASE DHX15 HOMOLOG"/>
    <property type="match status" value="1"/>
</dbReference>
<dbReference type="SMART" id="SM00490">
    <property type="entry name" value="HELICc"/>
    <property type="match status" value="1"/>
</dbReference>
<dbReference type="PANTHER" id="PTHR18934">
    <property type="entry name" value="ATP-DEPENDENT RNA HELICASE"/>
    <property type="match status" value="1"/>
</dbReference>
<dbReference type="PROSITE" id="PS51194">
    <property type="entry name" value="HELICASE_CTER"/>
    <property type="match status" value="1"/>
</dbReference>
<dbReference type="PROSITE" id="PS51192">
    <property type="entry name" value="HELICASE_ATP_BIND_1"/>
    <property type="match status" value="1"/>
</dbReference>
<keyword evidence="5 12" id="KW-0347">Helicase</keyword>
<dbReference type="SMART" id="SM00847">
    <property type="entry name" value="HA2"/>
    <property type="match status" value="1"/>
</dbReference>
<evidence type="ECO:0000256" key="9">
    <source>
        <dbReference type="SAM" id="MobiDB-lite"/>
    </source>
</evidence>
<evidence type="ECO:0000256" key="6">
    <source>
        <dbReference type="ARBA" id="ARBA00022840"/>
    </source>
</evidence>
<dbReference type="GO" id="GO:0006397">
    <property type="term" value="P:mRNA processing"/>
    <property type="evidence" value="ECO:0007669"/>
    <property type="project" value="UniProtKB-KW"/>
</dbReference>
<dbReference type="OMA" id="NDSANSH"/>
<dbReference type="Pfam" id="PF04408">
    <property type="entry name" value="WHD_HA2"/>
    <property type="match status" value="1"/>
</dbReference>
<dbReference type="Pfam" id="PF07717">
    <property type="entry name" value="OB_NTP_bind"/>
    <property type="match status" value="1"/>
</dbReference>
<evidence type="ECO:0000256" key="4">
    <source>
        <dbReference type="ARBA" id="ARBA00022801"/>
    </source>
</evidence>
<evidence type="ECO:0000256" key="2">
    <source>
        <dbReference type="ARBA" id="ARBA00022664"/>
    </source>
</evidence>
<feature type="region of interest" description="Disordered" evidence="9">
    <location>
        <begin position="1"/>
        <end position="50"/>
    </location>
</feature>
<dbReference type="Pfam" id="PF21010">
    <property type="entry name" value="HA2_C"/>
    <property type="match status" value="1"/>
</dbReference>